<dbReference type="Proteomes" id="UP001524473">
    <property type="component" value="Unassembled WGS sequence"/>
</dbReference>
<evidence type="ECO:0000256" key="8">
    <source>
        <dbReference type="ARBA" id="ARBA00023065"/>
    </source>
</evidence>
<evidence type="ECO:0000256" key="5">
    <source>
        <dbReference type="ARBA" id="ARBA00022826"/>
    </source>
</evidence>
<dbReference type="PANTHER" id="PTHR11537:SF254">
    <property type="entry name" value="POTASSIUM VOLTAGE-GATED CHANNEL PROTEIN SHAB"/>
    <property type="match status" value="1"/>
</dbReference>
<keyword evidence="4 11" id="KW-0812">Transmembrane</keyword>
<dbReference type="Pfam" id="PF00520">
    <property type="entry name" value="Ion_trans"/>
    <property type="match status" value="1"/>
</dbReference>
<keyword evidence="8" id="KW-0406">Ion transport</keyword>
<proteinExistence type="predicted"/>
<dbReference type="GeneID" id="90532954"/>
<dbReference type="Gene3D" id="1.10.287.70">
    <property type="match status" value="1"/>
</dbReference>
<evidence type="ECO:0000256" key="6">
    <source>
        <dbReference type="ARBA" id="ARBA00022958"/>
    </source>
</evidence>
<dbReference type="RefSeq" id="WP_066865476.1">
    <property type="nucleotide sequence ID" value="NZ_CABKVV010000014.1"/>
</dbReference>
<dbReference type="PANTHER" id="PTHR11537">
    <property type="entry name" value="VOLTAGE-GATED POTASSIUM CHANNEL"/>
    <property type="match status" value="1"/>
</dbReference>
<keyword evidence="7 11" id="KW-1133">Transmembrane helix</keyword>
<evidence type="ECO:0000256" key="10">
    <source>
        <dbReference type="ARBA" id="ARBA00023303"/>
    </source>
</evidence>
<keyword evidence="5" id="KW-0631">Potassium channel</keyword>
<comment type="caution">
    <text evidence="13">The sequence shown here is derived from an EMBL/GenBank/DDBJ whole genome shotgun (WGS) entry which is preliminary data.</text>
</comment>
<keyword evidence="2" id="KW-0813">Transport</keyword>
<keyword evidence="14" id="KW-1185">Reference proteome</keyword>
<evidence type="ECO:0000256" key="1">
    <source>
        <dbReference type="ARBA" id="ARBA00004141"/>
    </source>
</evidence>
<gene>
    <name evidence="13" type="ORF">NE695_01750</name>
</gene>
<evidence type="ECO:0000256" key="7">
    <source>
        <dbReference type="ARBA" id="ARBA00022989"/>
    </source>
</evidence>
<keyword evidence="3" id="KW-0633">Potassium transport</keyword>
<evidence type="ECO:0000259" key="12">
    <source>
        <dbReference type="Pfam" id="PF00520"/>
    </source>
</evidence>
<dbReference type="EMBL" id="JANFZH010000002">
    <property type="protein sequence ID" value="MCQ4838635.1"/>
    <property type="molecule type" value="Genomic_DNA"/>
</dbReference>
<accession>A0ABT1RWB3</accession>
<keyword evidence="10" id="KW-0407">Ion channel</keyword>
<dbReference type="PRINTS" id="PR00169">
    <property type="entry name" value="KCHANNEL"/>
</dbReference>
<comment type="subcellular location">
    <subcellularLocation>
        <location evidence="1">Membrane</location>
        <topology evidence="1">Multi-pass membrane protein</topology>
    </subcellularLocation>
</comment>
<feature type="transmembrane region" description="Helical" evidence="11">
    <location>
        <begin position="140"/>
        <end position="162"/>
    </location>
</feature>
<evidence type="ECO:0000256" key="2">
    <source>
        <dbReference type="ARBA" id="ARBA00022448"/>
    </source>
</evidence>
<dbReference type="SUPFAM" id="SSF81324">
    <property type="entry name" value="Voltage-gated potassium channels"/>
    <property type="match status" value="1"/>
</dbReference>
<sequence>MRERISQIVEKAEDGDRISHGYDILISLTAIVSMLPLMFKQQAGLLEMVDTITVYILFLDYILRWMSYDYISKWFHGRRSAMVIYPVTPLALIDLLSLLPSLGLLGHAFRFLRMFRIFKLFHYSQSFSRILRAFDKEKKVLGSVLMIAIAYIFISALAMFAYEPDTFDSFFHALYWATTALTTVGYGDVYPVTDVGKLISMVSSLFGIAVIAMPAGIITSSFMEEISRDKEAAAARGEQHTSLAVRILEIRERRMASAGKAEEDEDDE</sequence>
<feature type="transmembrane region" description="Helical" evidence="11">
    <location>
        <begin position="198"/>
        <end position="218"/>
    </location>
</feature>
<evidence type="ECO:0000256" key="9">
    <source>
        <dbReference type="ARBA" id="ARBA00023136"/>
    </source>
</evidence>
<dbReference type="InterPro" id="IPR028325">
    <property type="entry name" value="VG_K_chnl"/>
</dbReference>
<organism evidence="13 14">
    <name type="scientific">Neglectibacter timonensis</name>
    <dbReference type="NCBI Taxonomy" id="1776382"/>
    <lineage>
        <taxon>Bacteria</taxon>
        <taxon>Bacillati</taxon>
        <taxon>Bacillota</taxon>
        <taxon>Clostridia</taxon>
        <taxon>Eubacteriales</taxon>
        <taxon>Oscillospiraceae</taxon>
        <taxon>Neglectibacter</taxon>
    </lineage>
</organism>
<protein>
    <submittedName>
        <fullName evidence="13">Ion transporter</fullName>
    </submittedName>
</protein>
<feature type="transmembrane region" description="Helical" evidence="11">
    <location>
        <begin position="45"/>
        <end position="63"/>
    </location>
</feature>
<feature type="transmembrane region" description="Helical" evidence="11">
    <location>
        <begin position="83"/>
        <end position="105"/>
    </location>
</feature>
<evidence type="ECO:0000313" key="14">
    <source>
        <dbReference type="Proteomes" id="UP001524473"/>
    </source>
</evidence>
<reference evidence="13 14" key="1">
    <citation type="submission" date="2022-06" db="EMBL/GenBank/DDBJ databases">
        <title>Isolation of gut microbiota from human fecal samples.</title>
        <authorList>
            <person name="Pamer E.G."/>
            <person name="Barat B."/>
            <person name="Waligurski E."/>
            <person name="Medina S."/>
            <person name="Paddock L."/>
            <person name="Mostad J."/>
        </authorList>
    </citation>
    <scope>NUCLEOTIDE SEQUENCE [LARGE SCALE GENOMIC DNA]</scope>
    <source>
        <strain evidence="13 14">DFI.9.73</strain>
    </source>
</reference>
<evidence type="ECO:0000313" key="13">
    <source>
        <dbReference type="EMBL" id="MCQ4838635.1"/>
    </source>
</evidence>
<name>A0ABT1RWB3_9FIRM</name>
<keyword evidence="6" id="KW-0630">Potassium</keyword>
<dbReference type="InterPro" id="IPR005821">
    <property type="entry name" value="Ion_trans_dom"/>
</dbReference>
<feature type="domain" description="Ion transport" evidence="12">
    <location>
        <begin position="24"/>
        <end position="227"/>
    </location>
</feature>
<evidence type="ECO:0000256" key="3">
    <source>
        <dbReference type="ARBA" id="ARBA00022538"/>
    </source>
</evidence>
<keyword evidence="9 11" id="KW-0472">Membrane</keyword>
<evidence type="ECO:0000256" key="11">
    <source>
        <dbReference type="SAM" id="Phobius"/>
    </source>
</evidence>
<evidence type="ECO:0000256" key="4">
    <source>
        <dbReference type="ARBA" id="ARBA00022692"/>
    </source>
</evidence>